<feature type="domain" description="Aerobactin siderophore biosynthesis IucA/IucC N-terminal" evidence="3">
    <location>
        <begin position="138"/>
        <end position="358"/>
    </location>
</feature>
<gene>
    <name evidence="5" type="ORF">BU072_01355</name>
</gene>
<evidence type="ECO:0000313" key="6">
    <source>
        <dbReference type="Proteomes" id="UP000241209"/>
    </source>
</evidence>
<feature type="domain" description="Aerobactin siderophore biosynthesis IucA/IucC-like C-terminal" evidence="4">
    <location>
        <begin position="386"/>
        <end position="543"/>
    </location>
</feature>
<dbReference type="PANTHER" id="PTHR34384">
    <property type="entry name" value="L-2,3-DIAMINOPROPANOATE--CITRATE LIGASE"/>
    <property type="match status" value="1"/>
</dbReference>
<organism evidence="5 6">
    <name type="scientific">Mammaliicoccus vitulinus</name>
    <dbReference type="NCBI Taxonomy" id="71237"/>
    <lineage>
        <taxon>Bacteria</taxon>
        <taxon>Bacillati</taxon>
        <taxon>Bacillota</taxon>
        <taxon>Bacilli</taxon>
        <taxon>Bacillales</taxon>
        <taxon>Staphylococcaceae</taxon>
        <taxon>Mammaliicoccus</taxon>
    </lineage>
</organism>
<dbReference type="GO" id="GO:0019290">
    <property type="term" value="P:siderophore biosynthetic process"/>
    <property type="evidence" value="ECO:0007669"/>
    <property type="project" value="InterPro"/>
</dbReference>
<protein>
    <submittedName>
        <fullName evidence="5">Siderophore biosynthesis protein, IucA/IucC family</fullName>
    </submittedName>
</protein>
<evidence type="ECO:0000256" key="1">
    <source>
        <dbReference type="ARBA" id="ARBA00004924"/>
    </source>
</evidence>
<dbReference type="Proteomes" id="UP000241209">
    <property type="component" value="Unassembled WGS sequence"/>
</dbReference>
<evidence type="ECO:0000259" key="4">
    <source>
        <dbReference type="Pfam" id="PF06276"/>
    </source>
</evidence>
<comment type="similarity">
    <text evidence="2">Belongs to the IucA/IucC family.</text>
</comment>
<dbReference type="Pfam" id="PF06276">
    <property type="entry name" value="FhuF"/>
    <property type="match status" value="1"/>
</dbReference>
<comment type="pathway">
    <text evidence="1">Siderophore biosynthesis.</text>
</comment>
<evidence type="ECO:0000313" key="5">
    <source>
        <dbReference type="EMBL" id="PTI30953.1"/>
    </source>
</evidence>
<dbReference type="AlphaFoldDB" id="A0A2T4PWR9"/>
<sequence>MSWINEVYANTEKYERRYIDHCIQESINITFKKLLTCLYEEITHPIMYVATVNNRSTLYVNDDIYITYDSHNQHIQITEGSTTRHIKDPLELIDWLNHHSDETVNYHKLLVEIENHLINQAMSFIYCSSAPKSDHPLLHSEQYVITGHNIHPCAKTKLGLSFKEVMQYSPEYNQAFKLNWLFVKKGLLYNNLDLEEMEIIADFSGYTGQVPDGYDLIPVHPYQFEHVIHKFYYEEIQSKDIIPLQHKGGLVKSTSSFRTVCPLDAVTPIIKLPVNSQMTSTIRSISNNSIINSKNIGEYFKFIYKTDNRLNDISLPVLEYGGMTYIHEEEAKQRNLSFILRENNTQYLLAQSLLYAATCLFEFNENNEKVYVNIIESARENVSPIDWFEQYTSILIETALTLMTKYGIGLEAHLQNMSFEFIHGVPTRLHVRDFGGLRIDTSRVPEWLTLSNALTNATTEGMYEKVQNTLISNHLTTLVQHFSEDYQYEKSMLWQRINRKFKAVFETLKTQNPTNTEADIKAFYTETINEKALLTMRVSNESQDIYVQKANPLLIHDEIKI</sequence>
<dbReference type="InterPro" id="IPR007310">
    <property type="entry name" value="Aerobactin_biosyn_IucA/IucC_N"/>
</dbReference>
<evidence type="ECO:0000259" key="3">
    <source>
        <dbReference type="Pfam" id="PF04183"/>
    </source>
</evidence>
<reference evidence="5 6" key="1">
    <citation type="journal article" date="2016" name="Front. Microbiol.">
        <title>Comprehensive Phylogenetic Analysis of Bovine Non-aureus Staphylococci Species Based on Whole-Genome Sequencing.</title>
        <authorList>
            <person name="Naushad S."/>
            <person name="Barkema H.W."/>
            <person name="Luby C."/>
            <person name="Condas L.A."/>
            <person name="Nobrega D.B."/>
            <person name="Carson D.A."/>
            <person name="De Buck J."/>
        </authorList>
    </citation>
    <scope>NUCLEOTIDE SEQUENCE [LARGE SCALE GENOMIC DNA]</scope>
    <source>
        <strain evidence="5 6">SNUC 2204</strain>
    </source>
</reference>
<dbReference type="InterPro" id="IPR037455">
    <property type="entry name" value="LucA/IucC-like"/>
</dbReference>
<dbReference type="STRING" id="1167632.GCA_000286335_01305"/>
<dbReference type="EMBL" id="PZFK01000002">
    <property type="protein sequence ID" value="PTI30953.1"/>
    <property type="molecule type" value="Genomic_DNA"/>
</dbReference>
<dbReference type="Gene3D" id="1.10.510.40">
    <property type="match status" value="1"/>
</dbReference>
<dbReference type="PANTHER" id="PTHR34384:SF5">
    <property type="entry name" value="L-2,3-DIAMINOPROPANOATE--CITRATE LIGASE"/>
    <property type="match status" value="1"/>
</dbReference>
<comment type="caution">
    <text evidence="5">The sequence shown here is derived from an EMBL/GenBank/DDBJ whole genome shotgun (WGS) entry which is preliminary data.</text>
</comment>
<dbReference type="RefSeq" id="WP_107536575.1">
    <property type="nucleotide sequence ID" value="NZ_JABUYR010000050.1"/>
</dbReference>
<dbReference type="Pfam" id="PF04183">
    <property type="entry name" value="IucA_IucC"/>
    <property type="match status" value="1"/>
</dbReference>
<dbReference type="GO" id="GO:0016881">
    <property type="term" value="F:acid-amino acid ligase activity"/>
    <property type="evidence" value="ECO:0007669"/>
    <property type="project" value="UniProtKB-ARBA"/>
</dbReference>
<dbReference type="InterPro" id="IPR022770">
    <property type="entry name" value="IucA/IucC-like_C"/>
</dbReference>
<accession>A0A2T4PWR9</accession>
<name>A0A2T4PWR9_9STAP</name>
<evidence type="ECO:0000256" key="2">
    <source>
        <dbReference type="ARBA" id="ARBA00007832"/>
    </source>
</evidence>
<proteinExistence type="inferred from homology"/>